<organism evidence="1">
    <name type="scientific">Rhizophora mucronata</name>
    <name type="common">Asiatic mangrove</name>
    <dbReference type="NCBI Taxonomy" id="61149"/>
    <lineage>
        <taxon>Eukaryota</taxon>
        <taxon>Viridiplantae</taxon>
        <taxon>Streptophyta</taxon>
        <taxon>Embryophyta</taxon>
        <taxon>Tracheophyta</taxon>
        <taxon>Spermatophyta</taxon>
        <taxon>Magnoliopsida</taxon>
        <taxon>eudicotyledons</taxon>
        <taxon>Gunneridae</taxon>
        <taxon>Pentapetalae</taxon>
        <taxon>rosids</taxon>
        <taxon>fabids</taxon>
        <taxon>Malpighiales</taxon>
        <taxon>Rhizophoraceae</taxon>
        <taxon>Rhizophora</taxon>
    </lineage>
</organism>
<evidence type="ECO:0000313" key="1">
    <source>
        <dbReference type="EMBL" id="MBX60303.1"/>
    </source>
</evidence>
<name>A0A2P2Q050_RHIMU</name>
<dbReference type="AlphaFoldDB" id="A0A2P2Q050"/>
<sequence length="29" mass="3172">MDGIILSCFLGKSRDIDTMKHSTQSKSGD</sequence>
<reference evidence="1" key="1">
    <citation type="submission" date="2018-02" db="EMBL/GenBank/DDBJ databases">
        <title>Rhizophora mucronata_Transcriptome.</title>
        <authorList>
            <person name="Meera S.P."/>
            <person name="Sreeshan A."/>
            <person name="Augustine A."/>
        </authorList>
    </citation>
    <scope>NUCLEOTIDE SEQUENCE</scope>
    <source>
        <tissue evidence="1">Leaf</tissue>
    </source>
</reference>
<accession>A0A2P2Q050</accession>
<protein>
    <submittedName>
        <fullName evidence="1">Uncharacterized protein</fullName>
    </submittedName>
</protein>
<dbReference type="EMBL" id="GGEC01079819">
    <property type="protein sequence ID" value="MBX60303.1"/>
    <property type="molecule type" value="Transcribed_RNA"/>
</dbReference>
<proteinExistence type="predicted"/>